<sequence>MKRHRVEILCELLNPNHHTKASKLWHVDFKTGRRTPISRLLLNASLNDAPDIFKRNRNKRLEYVKRNHLRIRFLQLEDSARYECNCSDCDEELDKQTKELQVLKLIEPKWYIEPSWPMQEHAKTAIKYF</sequence>
<feature type="domain" description="Ig-like" evidence="1">
    <location>
        <begin position="1"/>
        <end position="101"/>
    </location>
</feature>
<protein>
    <recommendedName>
        <fullName evidence="1">Ig-like domain-containing protein</fullName>
    </recommendedName>
</protein>
<dbReference type="Gene3D" id="2.60.40.10">
    <property type="entry name" value="Immunoglobulins"/>
    <property type="match status" value="1"/>
</dbReference>
<dbReference type="Proteomes" id="UP000663854">
    <property type="component" value="Unassembled WGS sequence"/>
</dbReference>
<dbReference type="Proteomes" id="UP000663870">
    <property type="component" value="Unassembled WGS sequence"/>
</dbReference>
<reference evidence="3" key="1">
    <citation type="submission" date="2021-02" db="EMBL/GenBank/DDBJ databases">
        <authorList>
            <person name="Nowell W R."/>
        </authorList>
    </citation>
    <scope>NUCLEOTIDE SEQUENCE</scope>
</reference>
<evidence type="ECO:0000313" key="4">
    <source>
        <dbReference type="Proteomes" id="UP000663870"/>
    </source>
</evidence>
<dbReference type="InterPro" id="IPR013783">
    <property type="entry name" value="Ig-like_fold"/>
</dbReference>
<accession>A0A815ZGC4</accession>
<comment type="caution">
    <text evidence="3">The sequence shown here is derived from an EMBL/GenBank/DDBJ whole genome shotgun (WGS) entry which is preliminary data.</text>
</comment>
<dbReference type="PROSITE" id="PS50835">
    <property type="entry name" value="IG_LIKE"/>
    <property type="match status" value="1"/>
</dbReference>
<proteinExistence type="predicted"/>
<dbReference type="AlphaFoldDB" id="A0A815ZGC4"/>
<dbReference type="EMBL" id="CAJNOL010004229">
    <property type="protein sequence ID" value="CAF1583743.1"/>
    <property type="molecule type" value="Genomic_DNA"/>
</dbReference>
<dbReference type="EMBL" id="CAJNOH010002951">
    <property type="protein sequence ID" value="CAF1317552.1"/>
    <property type="molecule type" value="Genomic_DNA"/>
</dbReference>
<evidence type="ECO:0000313" key="2">
    <source>
        <dbReference type="EMBL" id="CAF1317552.1"/>
    </source>
</evidence>
<gene>
    <name evidence="3" type="ORF">JXQ802_LOCUS46507</name>
    <name evidence="2" type="ORF">PYM288_LOCUS30741</name>
</gene>
<evidence type="ECO:0000313" key="3">
    <source>
        <dbReference type="EMBL" id="CAF1583743.1"/>
    </source>
</evidence>
<name>A0A815ZGC4_9BILA</name>
<dbReference type="InterPro" id="IPR007110">
    <property type="entry name" value="Ig-like_dom"/>
</dbReference>
<evidence type="ECO:0000259" key="1">
    <source>
        <dbReference type="PROSITE" id="PS50835"/>
    </source>
</evidence>
<keyword evidence="4" id="KW-1185">Reference proteome</keyword>
<organism evidence="3 4">
    <name type="scientific">Rotaria sordida</name>
    <dbReference type="NCBI Taxonomy" id="392033"/>
    <lineage>
        <taxon>Eukaryota</taxon>
        <taxon>Metazoa</taxon>
        <taxon>Spiralia</taxon>
        <taxon>Gnathifera</taxon>
        <taxon>Rotifera</taxon>
        <taxon>Eurotatoria</taxon>
        <taxon>Bdelloidea</taxon>
        <taxon>Philodinida</taxon>
        <taxon>Philodinidae</taxon>
        <taxon>Rotaria</taxon>
    </lineage>
</organism>